<comment type="caution">
    <text evidence="1">The sequence shown here is derived from an EMBL/GenBank/DDBJ whole genome shotgun (WGS) entry which is preliminary data.</text>
</comment>
<dbReference type="Proteomes" id="UP000261016">
    <property type="component" value="Unassembled WGS sequence"/>
</dbReference>
<evidence type="ECO:0000313" key="1">
    <source>
        <dbReference type="EMBL" id="RGM28332.1"/>
    </source>
</evidence>
<organism evidence="1 2">
    <name type="scientific">Staphylococcus warneri</name>
    <dbReference type="NCBI Taxonomy" id="1292"/>
    <lineage>
        <taxon>Bacteria</taxon>
        <taxon>Bacillati</taxon>
        <taxon>Bacillota</taxon>
        <taxon>Bacilli</taxon>
        <taxon>Bacillales</taxon>
        <taxon>Staphylococcaceae</taxon>
        <taxon>Staphylococcus</taxon>
    </lineage>
</organism>
<dbReference type="EMBL" id="QSTD01000009">
    <property type="protein sequence ID" value="RGM28332.1"/>
    <property type="molecule type" value="Genomic_DNA"/>
</dbReference>
<proteinExistence type="predicted"/>
<name>A0A8B2ZF58_STAWA</name>
<dbReference type="RefSeq" id="WP_117725987.1">
    <property type="nucleotide sequence ID" value="NZ_CABMFV010000009.1"/>
</dbReference>
<accession>A0A8B2ZF58</accession>
<evidence type="ECO:0000313" key="2">
    <source>
        <dbReference type="Proteomes" id="UP000261016"/>
    </source>
</evidence>
<dbReference type="AlphaFoldDB" id="A0A8B2ZF58"/>
<sequence length="209" mass="24789">MTKNSLIIYKNRYLISHVENVANGYNVYIKLSKDSDEYSESDGYLFFKCRDNINEWQLKDIGIAVSCRGQNYGAAMLYKAIDIIQDLLSKNPESGDILLFGKIEQLYVKDIEGHGNKDAYQRIKCFYKGMRFEFKNDSDFKKRIENLEHLKEWQHTIKQYMIIQDLQFDLAMQEHILETYKNDIENMKKSFIGRLMMKVQRKRKGVHRG</sequence>
<gene>
    <name evidence="1" type="ORF">DXC19_11655</name>
</gene>
<protein>
    <submittedName>
        <fullName evidence="1">Uncharacterized protein</fullName>
    </submittedName>
</protein>
<reference evidence="1 2" key="1">
    <citation type="submission" date="2018-08" db="EMBL/GenBank/DDBJ databases">
        <title>A genome reference for cultivated species of the human gut microbiota.</title>
        <authorList>
            <person name="Zou Y."/>
            <person name="Xue W."/>
            <person name="Luo G."/>
        </authorList>
    </citation>
    <scope>NUCLEOTIDE SEQUENCE [LARGE SCALE GENOMIC DNA]</scope>
    <source>
        <strain evidence="1 2">OM08-17AT</strain>
    </source>
</reference>